<reference evidence="8 9" key="3">
    <citation type="journal article" date="2008" name="BMC Genomics">
        <title>The genome of the versatile nitrogen fixer Azorhizobium caulinodans ORS571.</title>
        <authorList>
            <person name="Lee KB."/>
            <person name="Backer P.D."/>
            <person name="Aono T."/>
            <person name="Liu CT."/>
            <person name="Suzuki S."/>
            <person name="Suzuki T."/>
            <person name="Kaneko T."/>
            <person name="Yamada M."/>
            <person name="Tabata S."/>
            <person name="Kupfer D.M."/>
            <person name="Najar F.Z."/>
            <person name="Wiley G.B."/>
            <person name="Roe B."/>
            <person name="Binnewies T.T."/>
            <person name="Ussery D.W."/>
            <person name="D'Haeze W."/>
            <person name="Herder J.D."/>
            <person name="Gevers D."/>
            <person name="Vereecke D."/>
            <person name="Holsters M."/>
            <person name="Oyaizu H."/>
        </authorList>
    </citation>
    <scope>NUCLEOTIDE SEQUENCE [LARGE SCALE GENOMIC DNA]</scope>
    <source>
        <strain evidence="9">ATCC 43989 / DSM 5975 / JCM 20966 / LMG 6465 / NBRC 14845 / NCIMB 13405 / ORS 571</strain>
    </source>
</reference>
<dbReference type="eggNOG" id="COG3637">
    <property type="taxonomic scope" value="Bacteria"/>
</dbReference>
<keyword evidence="3" id="KW-0472">Membrane</keyword>
<dbReference type="STRING" id="438753.AZC_3961"/>
<sequence>MMKSVLVTGALASLLFAAPAMAADLSRPAPAMPASAVSAPPVFSWTGFYIGANTGYAWGSGKGSADALGLDPDGWFGGGQVGYNYQFQNNMLVGLEADVQGGGISAGNGPVSSKLESFGTVRARLGYAVDRVLPYVTGGFAWGNNKITDFGTSQSQTLTGWTVGGGVEYALTNNWTARAEYLYTDLGKADYKALGEAGVAASTARLGVNYKF</sequence>
<evidence type="ECO:0000313" key="8">
    <source>
        <dbReference type="EMBL" id="BAF89959.1"/>
    </source>
</evidence>
<evidence type="ECO:0000256" key="6">
    <source>
        <dbReference type="SAM" id="SignalP"/>
    </source>
</evidence>
<comment type="subcellular location">
    <subcellularLocation>
        <location evidence="1">Cell outer membrane</location>
    </subcellularLocation>
</comment>
<evidence type="ECO:0000259" key="7">
    <source>
        <dbReference type="Pfam" id="PF13505"/>
    </source>
</evidence>
<gene>
    <name evidence="8" type="ordered locus">AZC_3961</name>
</gene>
<accession>A8IKX3</accession>
<dbReference type="AlphaFoldDB" id="A8IKX3"/>
<dbReference type="Gene3D" id="2.40.160.20">
    <property type="match status" value="1"/>
</dbReference>
<reference evidence="8 9" key="5">
    <citation type="journal article" date="2010" name="Appl. Environ. Microbiol.">
        <title>phrR-like gene praR of Azorhizobium caulinodans ORS571 is essential for symbiosis with Sesbania rostrata and is involved in expression of reb genes.</title>
        <authorList>
            <person name="Akiba N."/>
            <person name="Aono T."/>
            <person name="Toyazaki H."/>
            <person name="Sato S."/>
            <person name="Oyaizu H."/>
        </authorList>
    </citation>
    <scope>NUCLEOTIDE SEQUENCE [LARGE SCALE GENOMIC DNA]</scope>
    <source>
        <strain evidence="9">ATCC 43989 / DSM 5975 / JCM 20966 / LMG 6465 / NBRC 14845 / NCIMB 13405 / ORS 571</strain>
    </source>
</reference>
<evidence type="ECO:0000256" key="3">
    <source>
        <dbReference type="ARBA" id="ARBA00023136"/>
    </source>
</evidence>
<reference evidence="8 9" key="6">
    <citation type="journal article" date="2011" name="Appl. Environ. Microbiol.">
        <title>Involvement of the azorhizobial chromosome partition gene (parA) in the onset of bacteroid differentiation during Sesbania rostrata stem nodule development.</title>
        <authorList>
            <person name="Liu CT."/>
            <person name="Lee KB."/>
            <person name="Wang YS."/>
            <person name="Peng MH."/>
            <person name="Lee KT."/>
            <person name="Suzuki S."/>
            <person name="Suzuki T."/>
            <person name="Oyaizu H."/>
        </authorList>
    </citation>
    <scope>NUCLEOTIDE SEQUENCE [LARGE SCALE GENOMIC DNA]</scope>
    <source>
        <strain evidence="9">ATCC 43989 / DSM 5975 / JCM 20966 / LMG 6465 / NBRC 14845 / NCIMB 13405 / ORS 571</strain>
    </source>
</reference>
<keyword evidence="2 6" id="KW-0732">Signal</keyword>
<feature type="chain" id="PRO_5002721137" evidence="6">
    <location>
        <begin position="23"/>
        <end position="212"/>
    </location>
</feature>
<comment type="similarity">
    <text evidence="5">Belongs to the Omp25/RopB family.</text>
</comment>
<dbReference type="PANTHER" id="PTHR34001:SF3">
    <property type="entry name" value="BLL7405 PROTEIN"/>
    <property type="match status" value="1"/>
</dbReference>
<evidence type="ECO:0000256" key="5">
    <source>
        <dbReference type="ARBA" id="ARBA00038306"/>
    </source>
</evidence>
<feature type="domain" description="Outer membrane protein beta-barrel" evidence="7">
    <location>
        <begin position="31"/>
        <end position="212"/>
    </location>
</feature>
<evidence type="ECO:0000256" key="2">
    <source>
        <dbReference type="ARBA" id="ARBA00022729"/>
    </source>
</evidence>
<dbReference type="InterPro" id="IPR027385">
    <property type="entry name" value="Beta-barrel_OMP"/>
</dbReference>
<dbReference type="HOGENOM" id="CLU_037100_0_1_5"/>
<keyword evidence="9" id="KW-1185">Reference proteome</keyword>
<dbReference type="EMBL" id="AP009384">
    <property type="protein sequence ID" value="BAF89959.1"/>
    <property type="molecule type" value="Genomic_DNA"/>
</dbReference>
<evidence type="ECO:0000256" key="4">
    <source>
        <dbReference type="ARBA" id="ARBA00023237"/>
    </source>
</evidence>
<dbReference type="Proteomes" id="UP000000270">
    <property type="component" value="Chromosome"/>
</dbReference>
<dbReference type="GO" id="GO:0009279">
    <property type="term" value="C:cell outer membrane"/>
    <property type="evidence" value="ECO:0007669"/>
    <property type="project" value="UniProtKB-SubCell"/>
</dbReference>
<evidence type="ECO:0000313" key="9">
    <source>
        <dbReference type="Proteomes" id="UP000000270"/>
    </source>
</evidence>
<dbReference type="Pfam" id="PF13505">
    <property type="entry name" value="OMP_b-brl"/>
    <property type="match status" value="1"/>
</dbReference>
<evidence type="ECO:0000256" key="1">
    <source>
        <dbReference type="ARBA" id="ARBA00004442"/>
    </source>
</evidence>
<reference evidence="8 9" key="4">
    <citation type="journal article" date="2009" name="Appl. Environ. Microbiol.">
        <title>Comparative genome-wide transcriptional profiling of Azorhizobium caulinodans ORS571 grown under free-living and symbiotic conditions.</title>
        <authorList>
            <person name="Tsukada S."/>
            <person name="Aono T."/>
            <person name="Akiba N."/>
            <person name="Lee KB."/>
            <person name="Liu CT."/>
            <person name="Toyazaki H."/>
            <person name="Oyaizu H."/>
        </authorList>
    </citation>
    <scope>NUCLEOTIDE SEQUENCE [LARGE SCALE GENOMIC DNA]</scope>
    <source>
        <strain evidence="9">ATCC 43989 / DSM 5975 / JCM 20966 / LMG 6465 / NBRC 14845 / NCIMB 13405 / ORS 571</strain>
    </source>
</reference>
<dbReference type="KEGG" id="azc:AZC_3961"/>
<proteinExistence type="inferred from homology"/>
<dbReference type="SUPFAM" id="SSF56925">
    <property type="entry name" value="OMPA-like"/>
    <property type="match status" value="1"/>
</dbReference>
<keyword evidence="4" id="KW-0998">Cell outer membrane</keyword>
<dbReference type="PANTHER" id="PTHR34001">
    <property type="entry name" value="BLL7405 PROTEIN"/>
    <property type="match status" value="1"/>
</dbReference>
<dbReference type="InterPro" id="IPR051692">
    <property type="entry name" value="OMP-like"/>
</dbReference>
<feature type="signal peptide" evidence="6">
    <location>
        <begin position="1"/>
        <end position="22"/>
    </location>
</feature>
<name>A8IKX3_AZOC5</name>
<dbReference type="InterPro" id="IPR011250">
    <property type="entry name" value="OMP/PagP_B-barrel"/>
</dbReference>
<protein>
    <submittedName>
        <fullName evidence="8">Outer membrane protein Omp31</fullName>
    </submittedName>
</protein>
<organism evidence="8 9">
    <name type="scientific">Azorhizobium caulinodans (strain ATCC 43989 / DSM 5975 / JCM 20966 / LMG 6465 / NBRC 14845 / NCIMB 13405 / ORS 571)</name>
    <dbReference type="NCBI Taxonomy" id="438753"/>
    <lineage>
        <taxon>Bacteria</taxon>
        <taxon>Pseudomonadati</taxon>
        <taxon>Pseudomonadota</taxon>
        <taxon>Alphaproteobacteria</taxon>
        <taxon>Hyphomicrobiales</taxon>
        <taxon>Xanthobacteraceae</taxon>
        <taxon>Azorhizobium</taxon>
    </lineage>
</organism>
<reference evidence="8 9" key="1">
    <citation type="journal article" date="2007" name="Appl. Environ. Microbiol.">
        <title>Rhizobial factors required for stem nodule maturation and maintenance in Sesbania rostrata-Azorhizobium caulinodans ORS571 symbiosis.</title>
        <authorList>
            <person name="Suzuki S."/>
            <person name="Aono T."/>
            <person name="Lee KB."/>
            <person name="Suzuki T."/>
            <person name="Liu CT."/>
            <person name="Miwa H."/>
            <person name="Wakao S."/>
            <person name="Iki T."/>
            <person name="Oyaizu H."/>
        </authorList>
    </citation>
    <scope>NUCLEOTIDE SEQUENCE [LARGE SCALE GENOMIC DNA]</scope>
    <source>
        <strain evidence="9">ATCC 43989 / DSM 5975 / JCM 20966 / LMG 6465 / NBRC 14845 / NCIMB 13405 / ORS 571</strain>
    </source>
</reference>
<reference evidence="9" key="2">
    <citation type="submission" date="2007-04" db="EMBL/GenBank/DDBJ databases">
        <title>Complete genome sequence of the nitrogen-fixing bacterium Azorhizobium caulinodans ORS571.</title>
        <authorList>
            <person name="Lee K.B."/>
            <person name="Backer P.D."/>
            <person name="Aono T."/>
            <person name="Liu C.T."/>
            <person name="Suzuki S."/>
            <person name="Suzuki T."/>
            <person name="Kaneko T."/>
            <person name="Yamada M."/>
            <person name="Tabata S."/>
            <person name="Kupfer D.M."/>
            <person name="Najar F.Z."/>
            <person name="Wiley G.B."/>
            <person name="Roe B."/>
            <person name="Binnewies T."/>
            <person name="Ussery D."/>
            <person name="Vereecke D."/>
            <person name="Gevers D."/>
            <person name="Holsters M."/>
            <person name="Oyaizu H."/>
        </authorList>
    </citation>
    <scope>NUCLEOTIDE SEQUENCE [LARGE SCALE GENOMIC DNA]</scope>
    <source>
        <strain evidence="9">ATCC 43989 / DSM 5975 / JCM 20966 / LMG 6465 / NBRC 14845 / NCIMB 13405 / ORS 571</strain>
    </source>
</reference>